<keyword evidence="2" id="KW-1185">Reference proteome</keyword>
<reference evidence="2" key="1">
    <citation type="journal article" date="2013" name="Genome Biol.">
        <title>Reference genomes and transcriptomes of Nicotiana sylvestris and Nicotiana tomentosiformis.</title>
        <authorList>
            <person name="Sierro N."/>
            <person name="Battey J.N."/>
            <person name="Ouadi S."/>
            <person name="Bovet L."/>
            <person name="Goepfert S."/>
            <person name="Bakaher N."/>
            <person name="Peitsch M.C."/>
            <person name="Ivanov N.V."/>
        </authorList>
    </citation>
    <scope>NUCLEOTIDE SEQUENCE [LARGE SCALE GENOMIC DNA]</scope>
</reference>
<dbReference type="OrthoDB" id="1740934at2759"/>
<name>A0A1U7VZH1_NICSY</name>
<dbReference type="RefSeq" id="XP_009767784.1">
    <property type="nucleotide sequence ID" value="XM_009769482.1"/>
</dbReference>
<dbReference type="GO" id="GO:0003676">
    <property type="term" value="F:nucleic acid binding"/>
    <property type="evidence" value="ECO:0007669"/>
    <property type="project" value="InterPro"/>
</dbReference>
<dbReference type="InterPro" id="IPR043128">
    <property type="entry name" value="Rev_trsase/Diguanyl_cyclase"/>
</dbReference>
<reference evidence="3" key="2">
    <citation type="submission" date="2025-08" db="UniProtKB">
        <authorList>
            <consortium name="RefSeq"/>
        </authorList>
    </citation>
    <scope>IDENTIFICATION</scope>
    <source>
        <tissue evidence="3">Leaf</tissue>
    </source>
</reference>
<accession>A0A1U7VZH1</accession>
<dbReference type="AlphaFoldDB" id="A0A1U7VZH1"/>
<dbReference type="InterPro" id="IPR036397">
    <property type="entry name" value="RNaseH_sf"/>
</dbReference>
<dbReference type="GO" id="GO:0004523">
    <property type="term" value="F:RNA-DNA hybrid ribonuclease activity"/>
    <property type="evidence" value="ECO:0007669"/>
    <property type="project" value="InterPro"/>
</dbReference>
<dbReference type="InterPro" id="IPR002156">
    <property type="entry name" value="RNaseH_domain"/>
</dbReference>
<dbReference type="Pfam" id="PF13456">
    <property type="entry name" value="RVT_3"/>
    <property type="match status" value="1"/>
</dbReference>
<evidence type="ECO:0000313" key="2">
    <source>
        <dbReference type="Proteomes" id="UP000189701"/>
    </source>
</evidence>
<dbReference type="eggNOG" id="KOG0017">
    <property type="taxonomic scope" value="Eukaryota"/>
</dbReference>
<evidence type="ECO:0000313" key="3">
    <source>
        <dbReference type="RefSeq" id="XP_009767784.1"/>
    </source>
</evidence>
<evidence type="ECO:0000259" key="1">
    <source>
        <dbReference type="Pfam" id="PF13456"/>
    </source>
</evidence>
<proteinExistence type="predicted"/>
<sequence length="236" mass="26896">MKLNTEKSAFWISSDKFLGFLLLQRGIEVNPNKIKAIEDIPGKLSSVKEVQRLIGRLAALSRFISRSSEKCHHFIGLLKKKNYFEWTRNPGTITFGYQRSSDGFRIDIRSLDLVHGQSFLQYKALIEGLKLARGLDSKVIEIKCDSQLVVNQVYGIFKAKEERMQQYVMKVPTLLARFQEWSIKYIPREENAEANALDNLGSSTEIKASDSGMVVQLMHSVLDANIYYEVNATNLV</sequence>
<gene>
    <name evidence="3" type="primary">LOC104218887</name>
</gene>
<dbReference type="Proteomes" id="UP000189701">
    <property type="component" value="Unplaced"/>
</dbReference>
<dbReference type="Gene3D" id="3.30.420.10">
    <property type="entry name" value="Ribonuclease H-like superfamily/Ribonuclease H"/>
    <property type="match status" value="1"/>
</dbReference>
<dbReference type="Gene3D" id="3.30.70.270">
    <property type="match status" value="1"/>
</dbReference>
<dbReference type="STRING" id="4096.A0A1U7VZH1"/>
<dbReference type="PANTHER" id="PTHR46387">
    <property type="entry name" value="POLYNUCLEOTIDYL TRANSFERASE, RIBONUCLEASE H-LIKE SUPERFAMILY PROTEIN"/>
    <property type="match status" value="1"/>
</dbReference>
<dbReference type="SUPFAM" id="SSF56672">
    <property type="entry name" value="DNA/RNA polymerases"/>
    <property type="match status" value="1"/>
</dbReference>
<feature type="domain" description="RNase H type-1" evidence="1">
    <location>
        <begin position="122"/>
        <end position="197"/>
    </location>
</feature>
<organism evidence="2 3">
    <name type="scientific">Nicotiana sylvestris</name>
    <name type="common">Wood tobacco</name>
    <name type="synonym">South American tobacco</name>
    <dbReference type="NCBI Taxonomy" id="4096"/>
    <lineage>
        <taxon>Eukaryota</taxon>
        <taxon>Viridiplantae</taxon>
        <taxon>Streptophyta</taxon>
        <taxon>Embryophyta</taxon>
        <taxon>Tracheophyta</taxon>
        <taxon>Spermatophyta</taxon>
        <taxon>Magnoliopsida</taxon>
        <taxon>eudicotyledons</taxon>
        <taxon>Gunneridae</taxon>
        <taxon>Pentapetalae</taxon>
        <taxon>asterids</taxon>
        <taxon>lamiids</taxon>
        <taxon>Solanales</taxon>
        <taxon>Solanaceae</taxon>
        <taxon>Nicotianoideae</taxon>
        <taxon>Nicotianeae</taxon>
        <taxon>Nicotiana</taxon>
    </lineage>
</organism>
<dbReference type="PANTHER" id="PTHR46387:SF45">
    <property type="entry name" value="ENDOGENOUS RETROVIRUS GROUP K MEMBER 8 POL PROTEIN-LIKE"/>
    <property type="match status" value="1"/>
</dbReference>
<dbReference type="InterPro" id="IPR043502">
    <property type="entry name" value="DNA/RNA_pol_sf"/>
</dbReference>
<dbReference type="CDD" id="cd09279">
    <property type="entry name" value="RNase_HI_like"/>
    <property type="match status" value="1"/>
</dbReference>
<protein>
    <submittedName>
        <fullName evidence="3">Uncharacterized protein LOC104218887</fullName>
    </submittedName>
</protein>